<evidence type="ECO:0000313" key="7">
    <source>
        <dbReference type="EMBL" id="KAK8383949.1"/>
    </source>
</evidence>
<dbReference type="InterPro" id="IPR048913">
    <property type="entry name" value="BetaGal_gal-bd"/>
</dbReference>
<keyword evidence="3" id="KW-0326">Glycosidase</keyword>
<evidence type="ECO:0000313" key="8">
    <source>
        <dbReference type="Proteomes" id="UP001487740"/>
    </source>
</evidence>
<dbReference type="Pfam" id="PF21467">
    <property type="entry name" value="BetaGal_gal-bd"/>
    <property type="match status" value="1"/>
</dbReference>
<dbReference type="SUPFAM" id="SSF49785">
    <property type="entry name" value="Galactose-binding domain-like"/>
    <property type="match status" value="1"/>
</dbReference>
<dbReference type="GO" id="GO:0004565">
    <property type="term" value="F:beta-galactosidase activity"/>
    <property type="evidence" value="ECO:0007669"/>
    <property type="project" value="InterPro"/>
</dbReference>
<evidence type="ECO:0000256" key="1">
    <source>
        <dbReference type="ARBA" id="ARBA00009809"/>
    </source>
</evidence>
<comment type="caution">
    <text evidence="7">The sequence shown here is derived from an EMBL/GenBank/DDBJ whole genome shotgun (WGS) entry which is preliminary data.</text>
</comment>
<dbReference type="Gene3D" id="2.60.120.260">
    <property type="entry name" value="Galactose-binding domain-like"/>
    <property type="match status" value="2"/>
</dbReference>
<evidence type="ECO:0008006" key="9">
    <source>
        <dbReference type="Google" id="ProtNLM"/>
    </source>
</evidence>
<dbReference type="InterPro" id="IPR001944">
    <property type="entry name" value="Glycoside_Hdrlase_35"/>
</dbReference>
<dbReference type="InterPro" id="IPR048912">
    <property type="entry name" value="BetaGal1-like_ABD1"/>
</dbReference>
<dbReference type="InterPro" id="IPR026283">
    <property type="entry name" value="B-gal_1-like"/>
</dbReference>
<feature type="domain" description="Beta-galactosidase galactose-binding" evidence="6">
    <location>
        <begin position="454"/>
        <end position="517"/>
    </location>
</feature>
<dbReference type="InterPro" id="IPR008979">
    <property type="entry name" value="Galactose-bd-like_sf"/>
</dbReference>
<evidence type="ECO:0000256" key="2">
    <source>
        <dbReference type="ARBA" id="ARBA00022801"/>
    </source>
</evidence>
<comment type="similarity">
    <text evidence="1">Belongs to the glycosyl hydrolase 35 family.</text>
</comment>
<keyword evidence="8" id="KW-1185">Reference proteome</keyword>
<dbReference type="SUPFAM" id="SSF51445">
    <property type="entry name" value="(Trans)glycosidases"/>
    <property type="match status" value="1"/>
</dbReference>
<evidence type="ECO:0000259" key="5">
    <source>
        <dbReference type="Pfam" id="PF21317"/>
    </source>
</evidence>
<organism evidence="7 8">
    <name type="scientific">Scylla paramamosain</name>
    <name type="common">Mud crab</name>
    <dbReference type="NCBI Taxonomy" id="85552"/>
    <lineage>
        <taxon>Eukaryota</taxon>
        <taxon>Metazoa</taxon>
        <taxon>Ecdysozoa</taxon>
        <taxon>Arthropoda</taxon>
        <taxon>Crustacea</taxon>
        <taxon>Multicrustacea</taxon>
        <taxon>Malacostraca</taxon>
        <taxon>Eumalacostraca</taxon>
        <taxon>Eucarida</taxon>
        <taxon>Decapoda</taxon>
        <taxon>Pleocyemata</taxon>
        <taxon>Brachyura</taxon>
        <taxon>Eubrachyura</taxon>
        <taxon>Portunoidea</taxon>
        <taxon>Portunidae</taxon>
        <taxon>Portuninae</taxon>
        <taxon>Scylla</taxon>
    </lineage>
</organism>
<feature type="domain" description="Glycoside hydrolase 35 catalytic" evidence="4">
    <location>
        <begin position="2"/>
        <end position="269"/>
    </location>
</feature>
<dbReference type="Proteomes" id="UP001487740">
    <property type="component" value="Unassembled WGS sequence"/>
</dbReference>
<feature type="domain" description="Beta-galactosidase 1-like first all-beta" evidence="5">
    <location>
        <begin position="313"/>
        <end position="424"/>
    </location>
</feature>
<dbReference type="Pfam" id="PF21317">
    <property type="entry name" value="BetaGal_ABD_1"/>
    <property type="match status" value="1"/>
</dbReference>
<evidence type="ECO:0000259" key="4">
    <source>
        <dbReference type="Pfam" id="PF01301"/>
    </source>
</evidence>
<dbReference type="InterPro" id="IPR017853">
    <property type="entry name" value="GH"/>
</dbReference>
<dbReference type="PANTHER" id="PTHR23421">
    <property type="entry name" value="BETA-GALACTOSIDASE RELATED"/>
    <property type="match status" value="1"/>
</dbReference>
<dbReference type="EMBL" id="JARAKH010000036">
    <property type="protein sequence ID" value="KAK8383949.1"/>
    <property type="molecule type" value="Genomic_DNA"/>
</dbReference>
<dbReference type="GO" id="GO:0005975">
    <property type="term" value="P:carbohydrate metabolic process"/>
    <property type="evidence" value="ECO:0007669"/>
    <property type="project" value="InterPro"/>
</dbReference>
<dbReference type="AlphaFoldDB" id="A0AAW0T9M3"/>
<dbReference type="InterPro" id="IPR031330">
    <property type="entry name" value="Gly_Hdrlase_35_cat"/>
</dbReference>
<evidence type="ECO:0000256" key="3">
    <source>
        <dbReference type="ARBA" id="ARBA00023295"/>
    </source>
</evidence>
<sequence>MAGFNTVQTVVEWATHEPRQGEYHFSGNNDLEAFIKTAQRVGLDVILDIGPYIYAERDMGGLPYWLLKQHPDIRLNTSSPAFKRHMDNWMRKELLPRIRPMMYESNGPIIILTVNVIFLKEYLKKELGPHTVVYISYSPMSSLVKGKIPRLYETDDCFVGRNPGWTQRLTKPQCPFIYSVYGGWCDNWGEPHHTVSTKAVVERLEHYLPMNVSVNMLMFHGGTSFGLTSGSSLRDKFRANPTSYDYDAPLSEAGDFTDKYLAIRDVMSKYLPVAKGPILRATKKGVYGVINMTAIENVWKVAARLPTVRNRFPLTFEGLDISAGLVIYSSSIPRRILGTARLNLPSVCDRGYVFMGGRSAGIVSRDQGLTTDLAVRMAPGDTITVVVESQGRISTGFHMDDFKGITSNATLNGHILEGWNMTAIPLTDTSILPDAPLSSLHHPPVTPGTPSGGLTFYIGVFIVPDEDPHPLNTFLRLDGWSKGVAWVNRFCLGRYWPEVGPQVTLYVPWSILKRGQNELLLLELERAPCSSSLPCTATLQDKHVLDGPTPT</sequence>
<dbReference type="Gene3D" id="3.20.20.80">
    <property type="entry name" value="Glycosidases"/>
    <property type="match status" value="1"/>
</dbReference>
<dbReference type="PRINTS" id="PR00742">
    <property type="entry name" value="GLHYDRLASE35"/>
</dbReference>
<accession>A0AAW0T9M3</accession>
<dbReference type="PIRSF" id="PIRSF006336">
    <property type="entry name" value="B-gal"/>
    <property type="match status" value="1"/>
</dbReference>
<protein>
    <recommendedName>
        <fullName evidence="9">Beta-galactosidase</fullName>
    </recommendedName>
</protein>
<keyword evidence="2" id="KW-0378">Hydrolase</keyword>
<name>A0AAW0T9M3_SCYPA</name>
<evidence type="ECO:0000259" key="6">
    <source>
        <dbReference type="Pfam" id="PF21467"/>
    </source>
</evidence>
<reference evidence="7 8" key="1">
    <citation type="submission" date="2023-03" db="EMBL/GenBank/DDBJ databases">
        <title>High-quality genome of Scylla paramamosain provides insights in environmental adaptation.</title>
        <authorList>
            <person name="Zhang L."/>
        </authorList>
    </citation>
    <scope>NUCLEOTIDE SEQUENCE [LARGE SCALE GENOMIC DNA]</scope>
    <source>
        <strain evidence="7">LZ_2023a</strain>
        <tissue evidence="7">Muscle</tissue>
    </source>
</reference>
<dbReference type="Pfam" id="PF01301">
    <property type="entry name" value="Glyco_hydro_35"/>
    <property type="match status" value="1"/>
</dbReference>
<proteinExistence type="inferred from homology"/>
<gene>
    <name evidence="7" type="ORF">O3P69_016008</name>
</gene>